<evidence type="ECO:0000313" key="2">
    <source>
        <dbReference type="EnsemblFungi" id="EJT71879"/>
    </source>
</evidence>
<dbReference type="VEuPathDB" id="FungiDB:GGTG_11132"/>
<reference evidence="2" key="5">
    <citation type="submission" date="2018-04" db="UniProtKB">
        <authorList>
            <consortium name="EnsemblFungi"/>
        </authorList>
    </citation>
    <scope>IDENTIFICATION</scope>
    <source>
        <strain evidence="2">R3-111a-1</strain>
    </source>
</reference>
<reference evidence="2" key="4">
    <citation type="journal article" date="2015" name="G3 (Bethesda)">
        <title>Genome sequences of three phytopathogenic species of the Magnaporthaceae family of fungi.</title>
        <authorList>
            <person name="Okagaki L.H."/>
            <person name="Nunes C.C."/>
            <person name="Sailsbery J."/>
            <person name="Clay B."/>
            <person name="Brown D."/>
            <person name="John T."/>
            <person name="Oh Y."/>
            <person name="Young N."/>
            <person name="Fitzgerald M."/>
            <person name="Haas B.J."/>
            <person name="Zeng Q."/>
            <person name="Young S."/>
            <person name="Adiconis X."/>
            <person name="Fan L."/>
            <person name="Levin J.Z."/>
            <person name="Mitchell T.K."/>
            <person name="Okubara P.A."/>
            <person name="Farman M.L."/>
            <person name="Kohn L.M."/>
            <person name="Birren B."/>
            <person name="Ma L.-J."/>
            <person name="Dean R.A."/>
        </authorList>
    </citation>
    <scope>NUCLEOTIDE SEQUENCE</scope>
    <source>
        <strain evidence="2">R3-111a-1</strain>
    </source>
</reference>
<proteinExistence type="predicted"/>
<organism evidence="1">
    <name type="scientific">Gaeumannomyces tritici (strain R3-111a-1)</name>
    <name type="common">Wheat and barley take-all root rot fungus</name>
    <name type="synonym">Gaeumannomyces graminis var. tritici</name>
    <dbReference type="NCBI Taxonomy" id="644352"/>
    <lineage>
        <taxon>Eukaryota</taxon>
        <taxon>Fungi</taxon>
        <taxon>Dikarya</taxon>
        <taxon>Ascomycota</taxon>
        <taxon>Pezizomycotina</taxon>
        <taxon>Sordariomycetes</taxon>
        <taxon>Sordariomycetidae</taxon>
        <taxon>Magnaporthales</taxon>
        <taxon>Magnaporthaceae</taxon>
        <taxon>Gaeumannomyces</taxon>
    </lineage>
</organism>
<dbReference type="OrthoDB" id="415706at2759"/>
<sequence length="99" mass="11522">MTRAETNEMRTYPLDMADRLQRLARDGIEGRYADPFFGNPYNDQGPVVQRFKEQAKPWRDIAALHLELVSVYAWLDELLRPYTTGFSIRLELEFVGAGR</sequence>
<dbReference type="HOGENOM" id="CLU_2320535_0_0_1"/>
<evidence type="ECO:0000313" key="3">
    <source>
        <dbReference type="Proteomes" id="UP000006039"/>
    </source>
</evidence>
<reference evidence="1" key="2">
    <citation type="submission" date="2010-07" db="EMBL/GenBank/DDBJ databases">
        <authorList>
            <consortium name="The Broad Institute Genome Sequencing Platform"/>
            <consortium name="Broad Institute Genome Sequencing Center for Infectious Disease"/>
            <person name="Ma L.-J."/>
            <person name="Dead R."/>
            <person name="Young S."/>
            <person name="Zeng Q."/>
            <person name="Koehrsen M."/>
            <person name="Alvarado L."/>
            <person name="Berlin A."/>
            <person name="Chapman S.B."/>
            <person name="Chen Z."/>
            <person name="Freedman E."/>
            <person name="Gellesch M."/>
            <person name="Goldberg J."/>
            <person name="Griggs A."/>
            <person name="Gujja S."/>
            <person name="Heilman E.R."/>
            <person name="Heiman D."/>
            <person name="Hepburn T."/>
            <person name="Howarth C."/>
            <person name="Jen D."/>
            <person name="Larson L."/>
            <person name="Mehta T."/>
            <person name="Neiman D."/>
            <person name="Pearson M."/>
            <person name="Roberts A."/>
            <person name="Saif S."/>
            <person name="Shea T."/>
            <person name="Shenoy N."/>
            <person name="Sisk P."/>
            <person name="Stolte C."/>
            <person name="Sykes S."/>
            <person name="Walk T."/>
            <person name="White J."/>
            <person name="Yandava C."/>
            <person name="Haas B."/>
            <person name="Nusbaum C."/>
            <person name="Birren B."/>
        </authorList>
    </citation>
    <scope>NUCLEOTIDE SEQUENCE</scope>
    <source>
        <strain evidence="1">R3-111a-1</strain>
    </source>
</reference>
<dbReference type="AlphaFoldDB" id="J3PCA9"/>
<accession>J3PCA9</accession>
<evidence type="ECO:0000313" key="1">
    <source>
        <dbReference type="EMBL" id="EJT71879.1"/>
    </source>
</evidence>
<dbReference type="Proteomes" id="UP000006039">
    <property type="component" value="Unassembled WGS sequence"/>
</dbReference>
<reference evidence="1" key="3">
    <citation type="submission" date="2010-09" db="EMBL/GenBank/DDBJ databases">
        <title>Annotation of Gaeumannomyces graminis var. tritici R3-111a-1.</title>
        <authorList>
            <consortium name="The Broad Institute Genome Sequencing Platform"/>
            <person name="Ma L.-J."/>
            <person name="Dead R."/>
            <person name="Young S.K."/>
            <person name="Zeng Q."/>
            <person name="Gargeya S."/>
            <person name="Fitzgerald M."/>
            <person name="Haas B."/>
            <person name="Abouelleil A."/>
            <person name="Alvarado L."/>
            <person name="Arachchi H.M."/>
            <person name="Berlin A."/>
            <person name="Brown A."/>
            <person name="Chapman S.B."/>
            <person name="Chen Z."/>
            <person name="Dunbar C."/>
            <person name="Freedman E."/>
            <person name="Gearin G."/>
            <person name="Gellesch M."/>
            <person name="Goldberg J."/>
            <person name="Griggs A."/>
            <person name="Gujja S."/>
            <person name="Heiman D."/>
            <person name="Howarth C."/>
            <person name="Larson L."/>
            <person name="Lui A."/>
            <person name="MacDonald P.J.P."/>
            <person name="Mehta T."/>
            <person name="Montmayeur A."/>
            <person name="Murphy C."/>
            <person name="Neiman D."/>
            <person name="Pearson M."/>
            <person name="Priest M."/>
            <person name="Roberts A."/>
            <person name="Saif S."/>
            <person name="Shea T."/>
            <person name="Shenoy N."/>
            <person name="Sisk P."/>
            <person name="Stolte C."/>
            <person name="Sykes S."/>
            <person name="Yandava C."/>
            <person name="Wortman J."/>
            <person name="Nusbaum C."/>
            <person name="Birren B."/>
        </authorList>
    </citation>
    <scope>NUCLEOTIDE SEQUENCE</scope>
    <source>
        <strain evidence="1">R3-111a-1</strain>
    </source>
</reference>
<dbReference type="RefSeq" id="XP_009227276.1">
    <property type="nucleotide sequence ID" value="XM_009229012.1"/>
</dbReference>
<name>J3PCA9_GAET3</name>
<keyword evidence="3" id="KW-1185">Reference proteome</keyword>
<gene>
    <name evidence="2" type="primary">20351590</name>
    <name evidence="1" type="ORF">GGTG_11132</name>
</gene>
<dbReference type="EnsemblFungi" id="EJT71879">
    <property type="protein sequence ID" value="EJT71879"/>
    <property type="gene ID" value="GGTG_11132"/>
</dbReference>
<reference evidence="3" key="1">
    <citation type="submission" date="2010-07" db="EMBL/GenBank/DDBJ databases">
        <title>The genome sequence of Gaeumannomyces graminis var. tritici strain R3-111a-1.</title>
        <authorList>
            <consortium name="The Broad Institute Genome Sequencing Platform"/>
            <person name="Ma L.-J."/>
            <person name="Dead R."/>
            <person name="Young S."/>
            <person name="Zeng Q."/>
            <person name="Koehrsen M."/>
            <person name="Alvarado L."/>
            <person name="Berlin A."/>
            <person name="Chapman S.B."/>
            <person name="Chen Z."/>
            <person name="Freedman E."/>
            <person name="Gellesch M."/>
            <person name="Goldberg J."/>
            <person name="Griggs A."/>
            <person name="Gujja S."/>
            <person name="Heilman E.R."/>
            <person name="Heiman D."/>
            <person name="Hepburn T."/>
            <person name="Howarth C."/>
            <person name="Jen D."/>
            <person name="Larson L."/>
            <person name="Mehta T."/>
            <person name="Neiman D."/>
            <person name="Pearson M."/>
            <person name="Roberts A."/>
            <person name="Saif S."/>
            <person name="Shea T."/>
            <person name="Shenoy N."/>
            <person name="Sisk P."/>
            <person name="Stolte C."/>
            <person name="Sykes S."/>
            <person name="Walk T."/>
            <person name="White J."/>
            <person name="Yandava C."/>
            <person name="Haas B."/>
            <person name="Nusbaum C."/>
            <person name="Birren B."/>
        </authorList>
    </citation>
    <scope>NUCLEOTIDE SEQUENCE [LARGE SCALE GENOMIC DNA]</scope>
    <source>
        <strain evidence="3">R3-111a-1</strain>
    </source>
</reference>
<dbReference type="GeneID" id="20351590"/>
<dbReference type="EMBL" id="GL385400">
    <property type="protein sequence ID" value="EJT71879.1"/>
    <property type="molecule type" value="Genomic_DNA"/>
</dbReference>
<protein>
    <submittedName>
        <fullName evidence="1 2">Uncharacterized protein</fullName>
    </submittedName>
</protein>